<dbReference type="PROSITE" id="PS00653">
    <property type="entry name" value="GLYCOSYL_HYDROL_F1_2"/>
    <property type="match status" value="1"/>
</dbReference>
<dbReference type="InterPro" id="IPR033132">
    <property type="entry name" value="GH_1_N_CS"/>
</dbReference>
<dbReference type="Gene3D" id="3.20.20.80">
    <property type="entry name" value="Glycosidases"/>
    <property type="match status" value="1"/>
</dbReference>
<reference evidence="10" key="1">
    <citation type="journal article" date="2023" name="Commun. Biol.">
        <title>Genome analysis of Parmales, the sister group of diatoms, reveals the evolutionary specialization of diatoms from phago-mixotrophs to photoautotrophs.</title>
        <authorList>
            <person name="Ban H."/>
            <person name="Sato S."/>
            <person name="Yoshikawa S."/>
            <person name="Yamada K."/>
            <person name="Nakamura Y."/>
            <person name="Ichinomiya M."/>
            <person name="Sato N."/>
            <person name="Blanc-Mathieu R."/>
            <person name="Endo H."/>
            <person name="Kuwata A."/>
            <person name="Ogata H."/>
        </authorList>
    </citation>
    <scope>NUCLEOTIDE SEQUENCE [LARGE SCALE GENOMIC DNA]</scope>
    <source>
        <strain evidence="10">NIES 3700</strain>
    </source>
</reference>
<comment type="similarity">
    <text evidence="1 6">Belongs to the glycosyl hydrolase 1 family.</text>
</comment>
<keyword evidence="4 7" id="KW-0326">Glycosidase</keyword>
<dbReference type="EC" id="3.2.1.21" evidence="2"/>
<dbReference type="EMBL" id="BRXW01000014">
    <property type="protein sequence ID" value="GMH99700.1"/>
    <property type="molecule type" value="Genomic_DNA"/>
</dbReference>
<dbReference type="PANTHER" id="PTHR10353:SF36">
    <property type="entry name" value="LP05116P"/>
    <property type="match status" value="1"/>
</dbReference>
<dbReference type="PANTHER" id="PTHR10353">
    <property type="entry name" value="GLYCOSYL HYDROLASE"/>
    <property type="match status" value="1"/>
</dbReference>
<gene>
    <name evidence="9" type="ORF">TrLO_g1750</name>
</gene>
<evidence type="ECO:0000256" key="4">
    <source>
        <dbReference type="ARBA" id="ARBA00023295"/>
    </source>
</evidence>
<evidence type="ECO:0000313" key="10">
    <source>
        <dbReference type="Proteomes" id="UP001165122"/>
    </source>
</evidence>
<dbReference type="OrthoDB" id="65569at2759"/>
<evidence type="ECO:0000256" key="5">
    <source>
        <dbReference type="PROSITE-ProRule" id="PRU10055"/>
    </source>
</evidence>
<dbReference type="AlphaFoldDB" id="A0A9W7C7X6"/>
<dbReference type="InterPro" id="IPR018120">
    <property type="entry name" value="Glyco_hydro_1_AS"/>
</dbReference>
<name>A0A9W7C7X6_9STRA</name>
<feature type="active site" description="Nucleophile" evidence="5">
    <location>
        <position position="431"/>
    </location>
</feature>
<dbReference type="GO" id="GO:0008422">
    <property type="term" value="F:beta-glucosidase activity"/>
    <property type="evidence" value="ECO:0007669"/>
    <property type="project" value="TreeGrafter"/>
</dbReference>
<evidence type="ECO:0000313" key="9">
    <source>
        <dbReference type="EMBL" id="GMH99700.1"/>
    </source>
</evidence>
<sequence>MPKQKRVAAKNKASAKKTKPPKLGGAGKASQKLTFPKDFKWGCATASYQIEGAWDLDGKGPSIWDTFAHTPGNVVDGDNGDVVCDHYHRMVDDVKLMADLGMKNYRFSLSWPRMFPTGDVKNVNKKGVDFYDRLIDELLKNGIEPLATLYHWDLPQALQDKYGGMLSKEFVKDFTNYSEKCFEFFGDRVKRWITFNEPSCICVLGFGLGMHAPGRANNPGTEVYLSSHHLLLAHAYSVDKYRKKFQKKQKGVIGITLNAEWWEPVSTHADDINASLRAMNFTLDFYAEPIWGGKGEYPKTMRDAAGSRLPAFSEKEKKLIDGSSDFFGLNHYSTRAAGRPSATTALQCLPREIRSLWSGMGSAGKFLNAIKPMVNPFAASYFKDMDISPYPDPAGTEYTTMRWAIAPRGFRSLLNYIHNKYHPVGGIIITENGLASQEDTKEVMEADKVSTRIPFFKGYLKEMHNAINVDGCDVRGYYAWSFMDNFEWSFGNSKRFGLVRVDYETLERTPKPVAHWYKGVMDDNTLVID</sequence>
<dbReference type="Pfam" id="PF00232">
    <property type="entry name" value="Glyco_hydro_1"/>
    <property type="match status" value="1"/>
</dbReference>
<dbReference type="GO" id="GO:0005975">
    <property type="term" value="P:carbohydrate metabolic process"/>
    <property type="evidence" value="ECO:0007669"/>
    <property type="project" value="InterPro"/>
</dbReference>
<evidence type="ECO:0000256" key="1">
    <source>
        <dbReference type="ARBA" id="ARBA00010838"/>
    </source>
</evidence>
<evidence type="ECO:0000256" key="7">
    <source>
        <dbReference type="RuleBase" id="RU004468"/>
    </source>
</evidence>
<dbReference type="PROSITE" id="PS00572">
    <property type="entry name" value="GLYCOSYL_HYDROL_F1_1"/>
    <property type="match status" value="1"/>
</dbReference>
<organism evidence="9 10">
    <name type="scientific">Triparma laevis f. longispina</name>
    <dbReference type="NCBI Taxonomy" id="1714387"/>
    <lineage>
        <taxon>Eukaryota</taxon>
        <taxon>Sar</taxon>
        <taxon>Stramenopiles</taxon>
        <taxon>Ochrophyta</taxon>
        <taxon>Bolidophyceae</taxon>
        <taxon>Parmales</taxon>
        <taxon>Triparmaceae</taxon>
        <taxon>Triparma</taxon>
    </lineage>
</organism>
<feature type="compositionally biased region" description="Basic residues" evidence="8">
    <location>
        <begin position="1"/>
        <end position="20"/>
    </location>
</feature>
<dbReference type="PRINTS" id="PR00131">
    <property type="entry name" value="GLHYDRLASE1"/>
</dbReference>
<protein>
    <recommendedName>
        <fullName evidence="2">beta-glucosidase</fullName>
        <ecNumber evidence="2">3.2.1.21</ecNumber>
    </recommendedName>
</protein>
<dbReference type="InterPro" id="IPR001360">
    <property type="entry name" value="Glyco_hydro_1"/>
</dbReference>
<dbReference type="InterPro" id="IPR017853">
    <property type="entry name" value="GH"/>
</dbReference>
<accession>A0A9W7C7X6</accession>
<evidence type="ECO:0000256" key="2">
    <source>
        <dbReference type="ARBA" id="ARBA00012744"/>
    </source>
</evidence>
<feature type="region of interest" description="Disordered" evidence="8">
    <location>
        <begin position="1"/>
        <end position="30"/>
    </location>
</feature>
<proteinExistence type="inferred from homology"/>
<dbReference type="SUPFAM" id="SSF51445">
    <property type="entry name" value="(Trans)glycosidases"/>
    <property type="match status" value="1"/>
</dbReference>
<keyword evidence="10" id="KW-1185">Reference proteome</keyword>
<evidence type="ECO:0000256" key="8">
    <source>
        <dbReference type="SAM" id="MobiDB-lite"/>
    </source>
</evidence>
<keyword evidence="3 7" id="KW-0378">Hydrolase</keyword>
<evidence type="ECO:0000256" key="3">
    <source>
        <dbReference type="ARBA" id="ARBA00022801"/>
    </source>
</evidence>
<evidence type="ECO:0000256" key="6">
    <source>
        <dbReference type="RuleBase" id="RU003690"/>
    </source>
</evidence>
<comment type="caution">
    <text evidence="9">The sequence shown here is derived from an EMBL/GenBank/DDBJ whole genome shotgun (WGS) entry which is preliminary data.</text>
</comment>
<dbReference type="Proteomes" id="UP001165122">
    <property type="component" value="Unassembled WGS sequence"/>
</dbReference>